<sequence>MVQKTDNVSLTDQLQGWGTVGAVVVALLIALIGWSVDARRREKDRSEGEAQREKDREYAESQRAQDRAEAERQRAADRAEAAQRLNDERQAAEERLQRQLEEGRIQVRQGFAVVQLQRAGELYAELRGLQREWNEERFAPRDDPGRRSAERVAVQRLRAHVVTLSAPHASLLKAQVFGSSSLDETTRREAIQRASDDSGDAVGPIDDAEIYRELADNIADLLGPRSSGDA</sequence>
<comment type="caution">
    <text evidence="3">The sequence shown here is derived from an EMBL/GenBank/DDBJ whole genome shotgun (WGS) entry which is preliminary data.</text>
</comment>
<proteinExistence type="predicted"/>
<dbReference type="AlphaFoldDB" id="A0A367F6E5"/>
<dbReference type="EMBL" id="QOIL01000021">
    <property type="protein sequence ID" value="RCG25923.1"/>
    <property type="molecule type" value="Genomic_DNA"/>
</dbReference>
<evidence type="ECO:0000313" key="3">
    <source>
        <dbReference type="EMBL" id="RCG25923.1"/>
    </source>
</evidence>
<keyword evidence="2" id="KW-1133">Transmembrane helix</keyword>
<evidence type="ECO:0000256" key="1">
    <source>
        <dbReference type="SAM" id="MobiDB-lite"/>
    </source>
</evidence>
<keyword evidence="2" id="KW-0472">Membrane</keyword>
<feature type="region of interest" description="Disordered" evidence="1">
    <location>
        <begin position="42"/>
        <end position="83"/>
    </location>
</feature>
<reference evidence="3 4" key="1">
    <citation type="submission" date="2018-06" db="EMBL/GenBank/DDBJ databases">
        <title>Sphaerisporangium craniellae sp. nov., isolated from a marine sponge in the South China Sea.</title>
        <authorList>
            <person name="Li L."/>
        </authorList>
    </citation>
    <scope>NUCLEOTIDE SEQUENCE [LARGE SCALE GENOMIC DNA]</scope>
    <source>
        <strain evidence="3 4">CCTCC AA 208026</strain>
    </source>
</reference>
<dbReference type="Proteomes" id="UP000253094">
    <property type="component" value="Unassembled WGS sequence"/>
</dbReference>
<gene>
    <name evidence="3" type="ORF">DQ384_30930</name>
</gene>
<organism evidence="3 4">
    <name type="scientific">Sphaerisporangium album</name>
    <dbReference type="NCBI Taxonomy" id="509200"/>
    <lineage>
        <taxon>Bacteria</taxon>
        <taxon>Bacillati</taxon>
        <taxon>Actinomycetota</taxon>
        <taxon>Actinomycetes</taxon>
        <taxon>Streptosporangiales</taxon>
        <taxon>Streptosporangiaceae</taxon>
        <taxon>Sphaerisporangium</taxon>
    </lineage>
</organism>
<evidence type="ECO:0000256" key="2">
    <source>
        <dbReference type="SAM" id="Phobius"/>
    </source>
</evidence>
<protein>
    <submittedName>
        <fullName evidence="3">Uncharacterized protein</fullName>
    </submittedName>
</protein>
<accession>A0A367F6E5</accession>
<evidence type="ECO:0000313" key="4">
    <source>
        <dbReference type="Proteomes" id="UP000253094"/>
    </source>
</evidence>
<feature type="transmembrane region" description="Helical" evidence="2">
    <location>
        <begin position="16"/>
        <end position="36"/>
    </location>
</feature>
<keyword evidence="2" id="KW-0812">Transmembrane</keyword>
<keyword evidence="4" id="KW-1185">Reference proteome</keyword>
<name>A0A367F6E5_9ACTN</name>